<dbReference type="PANTHER" id="PTHR20854">
    <property type="entry name" value="INOSITOL MONOPHOSPHATASE"/>
    <property type="match status" value="1"/>
</dbReference>
<reference evidence="1" key="1">
    <citation type="submission" date="2023-06" db="EMBL/GenBank/DDBJ databases">
        <title>Draft Genome Sequences of Representative Paenibacillus Polymyxa, Bacillus cereus, Fictibacillus sp., and Brevibacillus agri Strains Isolated from Amazonian Dark Earth.</title>
        <authorList>
            <person name="Pellegrinetti T.A."/>
            <person name="Cunha I.C.M."/>
            <person name="Chaves M.G."/>
            <person name="Freitas A.S."/>
            <person name="Silva A.V.R."/>
            <person name="Tsai S.M."/>
            <person name="Mendes L.W."/>
        </authorList>
    </citation>
    <scope>NUCLEOTIDE SEQUENCE</scope>
    <source>
        <strain evidence="1">CENA-BCM004</strain>
    </source>
</reference>
<dbReference type="PRINTS" id="PR00377">
    <property type="entry name" value="IMPHPHTASES"/>
</dbReference>
<evidence type="ECO:0000313" key="2">
    <source>
        <dbReference type="Proteomes" id="UP001168694"/>
    </source>
</evidence>
<evidence type="ECO:0000313" key="1">
    <source>
        <dbReference type="EMBL" id="MDN4075266.1"/>
    </source>
</evidence>
<dbReference type="PANTHER" id="PTHR20854:SF4">
    <property type="entry name" value="INOSITOL-1-MONOPHOSPHATASE-RELATED"/>
    <property type="match status" value="1"/>
</dbReference>
<dbReference type="SUPFAM" id="SSF56655">
    <property type="entry name" value="Carbohydrate phosphatase"/>
    <property type="match status" value="1"/>
</dbReference>
<comment type="caution">
    <text evidence="1">The sequence shown here is derived from an EMBL/GenBank/DDBJ whole genome shotgun (WGS) entry which is preliminary data.</text>
</comment>
<organism evidence="1 2">
    <name type="scientific">Fictibacillus terranigra</name>
    <dbReference type="NCBI Taxonomy" id="3058424"/>
    <lineage>
        <taxon>Bacteria</taxon>
        <taxon>Bacillati</taxon>
        <taxon>Bacillota</taxon>
        <taxon>Bacilli</taxon>
        <taxon>Bacillales</taxon>
        <taxon>Fictibacillaceae</taxon>
        <taxon>Fictibacillus</taxon>
    </lineage>
</organism>
<gene>
    <name evidence="1" type="ORF">QYF49_20050</name>
</gene>
<dbReference type="Pfam" id="PF00459">
    <property type="entry name" value="Inositol_P"/>
    <property type="match status" value="1"/>
</dbReference>
<dbReference type="InterPro" id="IPR000760">
    <property type="entry name" value="Inositol_monophosphatase-like"/>
</dbReference>
<protein>
    <submittedName>
        <fullName evidence="1">Inositol monophosphatase family protein</fullName>
    </submittedName>
</protein>
<keyword evidence="2" id="KW-1185">Reference proteome</keyword>
<name>A0ABT8EBH6_9BACL</name>
<dbReference type="EMBL" id="JAUHLN010000005">
    <property type="protein sequence ID" value="MDN4075266.1"/>
    <property type="molecule type" value="Genomic_DNA"/>
</dbReference>
<dbReference type="Gene3D" id="3.30.540.10">
    <property type="entry name" value="Fructose-1,6-Bisphosphatase, subunit A, domain 1"/>
    <property type="match status" value="1"/>
</dbReference>
<dbReference type="Proteomes" id="UP001168694">
    <property type="component" value="Unassembled WGS sequence"/>
</dbReference>
<sequence>MYKEYLSFAIQLAKDAGQLILLRAGKAGQQTLKSATDFVTEVDVLAESFIIDRIRGKYPNHQIFSEEVGGIEGTEDFE</sequence>
<proteinExistence type="predicted"/>
<accession>A0ABT8EBH6</accession>
<dbReference type="RefSeq" id="WP_290401387.1">
    <property type="nucleotide sequence ID" value="NZ_JAUHLN010000005.1"/>
</dbReference>